<dbReference type="EMBL" id="MU006751">
    <property type="protein sequence ID" value="KAF2621804.1"/>
    <property type="molecule type" value="Genomic_DNA"/>
</dbReference>
<reference evidence="1" key="1">
    <citation type="journal article" date="2020" name="Stud. Mycol.">
        <title>101 Dothideomycetes genomes: a test case for predicting lifestyles and emergence of pathogens.</title>
        <authorList>
            <person name="Haridas S."/>
            <person name="Albert R."/>
            <person name="Binder M."/>
            <person name="Bloem J."/>
            <person name="Labutti K."/>
            <person name="Salamov A."/>
            <person name="Andreopoulos B."/>
            <person name="Baker S."/>
            <person name="Barry K."/>
            <person name="Bills G."/>
            <person name="Bluhm B."/>
            <person name="Cannon C."/>
            <person name="Castanera R."/>
            <person name="Culley D."/>
            <person name="Daum C."/>
            <person name="Ezra D."/>
            <person name="Gonzalez J."/>
            <person name="Henrissat B."/>
            <person name="Kuo A."/>
            <person name="Liang C."/>
            <person name="Lipzen A."/>
            <person name="Lutzoni F."/>
            <person name="Magnuson J."/>
            <person name="Mondo S."/>
            <person name="Nolan M."/>
            <person name="Ohm R."/>
            <person name="Pangilinan J."/>
            <person name="Park H.-J."/>
            <person name="Ramirez L."/>
            <person name="Alfaro M."/>
            <person name="Sun H."/>
            <person name="Tritt A."/>
            <person name="Yoshinaga Y."/>
            <person name="Zwiers L.-H."/>
            <person name="Turgeon B."/>
            <person name="Goodwin S."/>
            <person name="Spatafora J."/>
            <person name="Crous P."/>
            <person name="Grigoriev I."/>
        </authorList>
    </citation>
    <scope>NUCLEOTIDE SEQUENCE</scope>
    <source>
        <strain evidence="1">CBS 525.71</strain>
    </source>
</reference>
<accession>A0ACB6RLH1</accession>
<keyword evidence="2" id="KW-1185">Reference proteome</keyword>
<dbReference type="Proteomes" id="UP000799754">
    <property type="component" value="Unassembled WGS sequence"/>
</dbReference>
<organism evidence="1 2">
    <name type="scientific">Macroventuria anomochaeta</name>
    <dbReference type="NCBI Taxonomy" id="301207"/>
    <lineage>
        <taxon>Eukaryota</taxon>
        <taxon>Fungi</taxon>
        <taxon>Dikarya</taxon>
        <taxon>Ascomycota</taxon>
        <taxon>Pezizomycotina</taxon>
        <taxon>Dothideomycetes</taxon>
        <taxon>Pleosporomycetidae</taxon>
        <taxon>Pleosporales</taxon>
        <taxon>Pleosporineae</taxon>
        <taxon>Didymellaceae</taxon>
        <taxon>Macroventuria</taxon>
    </lineage>
</organism>
<evidence type="ECO:0000313" key="2">
    <source>
        <dbReference type="Proteomes" id="UP000799754"/>
    </source>
</evidence>
<name>A0ACB6RLH1_9PLEO</name>
<evidence type="ECO:0000313" key="1">
    <source>
        <dbReference type="EMBL" id="KAF2621804.1"/>
    </source>
</evidence>
<sequence>AFEKSLRIKSMIDELEIETQNKPSAKILAAIVSSEYRLWVLNAETPLRHNPFLSHWVEAVQRLEAATQSHTGQPATGNVSAEDIAATRLEMIKRLLGSEEPGGLATATPLQLYNARYSGTPFDVQPYIRMLEEEGIYDPSSTPSTSNAASNAALPEVAHRDVATAVESTQNPTLQEWKATPRRTFEEFKVDLQLHLNVYPDHVVDALTHLPIAIPALDLLTTLITNGTLAKHNIDSKPVVLAYVQHALRLVEYMGQPPDPNTRAPRQTECGIETDDDHGREAQSRAIRLLILFMRNLIKKGLADVGPSGESTLYFDIQGICVRYVWMKEVRAFRTWIDEGE</sequence>
<feature type="non-terminal residue" evidence="1">
    <location>
        <position position="341"/>
    </location>
</feature>
<gene>
    <name evidence="1" type="ORF">BU25DRAFT_311293</name>
</gene>
<protein>
    <submittedName>
        <fullName evidence="1">Uncharacterized protein</fullName>
    </submittedName>
</protein>
<proteinExistence type="predicted"/>
<comment type="caution">
    <text evidence="1">The sequence shown here is derived from an EMBL/GenBank/DDBJ whole genome shotgun (WGS) entry which is preliminary data.</text>
</comment>
<feature type="non-terminal residue" evidence="1">
    <location>
        <position position="1"/>
    </location>
</feature>